<dbReference type="PANTHER" id="PTHR34995">
    <property type="entry name" value="DNA-DIRECTED RNA POLYMERASE SUBUNIT BETA"/>
    <property type="match status" value="1"/>
</dbReference>
<keyword evidence="2 10" id="KW-0934">Plastid</keyword>
<evidence type="ECO:0000256" key="7">
    <source>
        <dbReference type="SAM" id="MobiDB-lite"/>
    </source>
</evidence>
<dbReference type="Gene3D" id="1.10.1790.20">
    <property type="match status" value="1"/>
</dbReference>
<feature type="region of interest" description="Disordered" evidence="7">
    <location>
        <begin position="866"/>
        <end position="887"/>
    </location>
</feature>
<dbReference type="GO" id="GO:0006351">
    <property type="term" value="P:DNA-templated transcription"/>
    <property type="evidence" value="ECO:0007669"/>
    <property type="project" value="UniProtKB-UniRule"/>
</dbReference>
<dbReference type="GO" id="GO:0003677">
    <property type="term" value="F:DNA binding"/>
    <property type="evidence" value="ECO:0007669"/>
    <property type="project" value="UniProtKB-UniRule"/>
</dbReference>
<evidence type="ECO:0000256" key="4">
    <source>
        <dbReference type="ARBA" id="ARBA00022695"/>
    </source>
</evidence>
<dbReference type="Pfam" id="PF04998">
    <property type="entry name" value="RNA_pol_Rpb1_5"/>
    <property type="match status" value="1"/>
</dbReference>
<keyword evidence="3 6" id="KW-0808">Transferase</keyword>
<dbReference type="InterPro" id="IPR050254">
    <property type="entry name" value="RNA_pol_beta''_euk"/>
</dbReference>
<evidence type="ECO:0000313" key="11">
    <source>
        <dbReference type="EMBL" id="AXX76510.1"/>
    </source>
</evidence>
<dbReference type="Gene3D" id="1.10.150.390">
    <property type="match status" value="1"/>
</dbReference>
<dbReference type="GO" id="GO:0009507">
    <property type="term" value="C:chloroplast"/>
    <property type="evidence" value="ECO:0007669"/>
    <property type="project" value="UniProtKB-SubCell"/>
</dbReference>
<protein>
    <recommendedName>
        <fullName evidence="6">DNA-directed RNA polymerase subunit beta''</fullName>
        <ecNumber evidence="6">2.7.7.6</ecNumber>
    </recommendedName>
    <alternativeName>
        <fullName evidence="6">PEP</fullName>
    </alternativeName>
    <alternativeName>
        <fullName evidence="6">Plastid-encoded RNA polymerase subunit beta''</fullName>
        <shortName evidence="6">RNA polymerase subunit beta''</shortName>
    </alternativeName>
</protein>
<keyword evidence="10" id="KW-0150">Chloroplast</keyword>
<evidence type="ECO:0000259" key="8">
    <source>
        <dbReference type="Pfam" id="PF04998"/>
    </source>
</evidence>
<comment type="similarity">
    <text evidence="6">Belongs to the RNA polymerase beta' chain family. RpoC2 subfamily.</text>
</comment>
<feature type="region of interest" description="Disordered" evidence="7">
    <location>
        <begin position="477"/>
        <end position="503"/>
    </location>
</feature>
<comment type="function">
    <text evidence="6">DNA-dependent RNA polymerase catalyzes the transcription of DNA into RNA using the four ribonucleoside triphosphates as substrates.</text>
</comment>
<geneLocation type="chloroplast" evidence="10"/>
<dbReference type="CDD" id="cd02655">
    <property type="entry name" value="RNAP_beta'_C"/>
    <property type="match status" value="1"/>
</dbReference>
<comment type="caution">
    <text evidence="6">Lacks conserved residue(s) required for the propagation of feature annotation.</text>
</comment>
<dbReference type="GO" id="GO:0003899">
    <property type="term" value="F:DNA-directed RNA polymerase activity"/>
    <property type="evidence" value="ECO:0007669"/>
    <property type="project" value="UniProtKB-UniRule"/>
</dbReference>
<dbReference type="EMBL" id="MH269301">
    <property type="protein sequence ID" value="AXX76510.1"/>
    <property type="molecule type" value="Genomic_DNA"/>
</dbReference>
<evidence type="ECO:0000256" key="3">
    <source>
        <dbReference type="ARBA" id="ARBA00022679"/>
    </source>
</evidence>
<name>A0A0B5ED25_9MONI</name>
<keyword evidence="5 6" id="KW-0804">Transcription</keyword>
<dbReference type="EMBL" id="KP136829">
    <property type="protein sequence ID" value="AJE61489.1"/>
    <property type="molecule type" value="Genomic_DNA"/>
</dbReference>
<evidence type="ECO:0000256" key="5">
    <source>
        <dbReference type="ARBA" id="ARBA00023163"/>
    </source>
</evidence>
<dbReference type="Gene3D" id="1.10.132.30">
    <property type="match status" value="1"/>
</dbReference>
<accession>A0A0B5ED25</accession>
<evidence type="ECO:0000256" key="2">
    <source>
        <dbReference type="ARBA" id="ARBA00022640"/>
    </source>
</evidence>
<feature type="domain" description="RNA polymerase Rpb1" evidence="9">
    <location>
        <begin position="93"/>
        <end position="157"/>
    </location>
</feature>
<dbReference type="PANTHER" id="PTHR34995:SF1">
    <property type="entry name" value="DNA-DIRECTED RNA POLYMERASE SUBUNIT BETA"/>
    <property type="match status" value="1"/>
</dbReference>
<dbReference type="HAMAP" id="MF_01324">
    <property type="entry name" value="RNApol_bact_RpoC2"/>
    <property type="match status" value="1"/>
</dbReference>
<dbReference type="Gene3D" id="1.10.274.100">
    <property type="entry name" value="RNA polymerase Rpb1, domain 3"/>
    <property type="match status" value="1"/>
</dbReference>
<sequence length="1410" mass="156655">MVDQAESLYYNKMMDKTAMRQLISRLTLHFGITHTTNILDQIKSLGFEQATKASISSGIDDPYAVPIKGWLVEDAEKQGSASEQSHRCGGLHAVEKLRHLIETWYATSECPKREMNPNFRMTDPLNPVHMMSFSGARGSISQVHQLLGMRGLMSDPRGQVIDLPIRSNLREGLSLTEYIISRYGARKGVVDTAVRTSDAGYLTRRLVEVVQHIVVRERDRGTIRGIAVNLIGGEEGSTRTIPQQRLVGRVLAGNVYLDMRRIAMRNQDIDNEPASNSVVATEPIHVRSPPTRKSIFWICQLCYGWGLAHHDLVELGEAVGIIAGQPIGEPGTQLTSRTSHTGGVFTGDIAEHVRIPFNGIINSDEKSLYPTRTRHGQPAWMCQNELPISIRSQNDTHNPVIPAQSILVIQNNQYVESKRITAEVRAKEFPLKERIKRKIYPNLEGETYWNGVVYHSPEDIHSNIHVVRNSGHVRVLSGTSSDSNGNSFYEDQDRIDTRSHSNESKRELREVNWENISVINSGCYQEWIWESGINVDFESIKSELNSSRFVSTPSMGRGGGTEVVPLSPEQEGRYRKLSYANSEFRILNNVILDRNEIIAICEDSKYRTNVSGVVRYGTAEVEPIDEGELVSGSETASSRSRYKVTKGGNSSLIPEEVYTICEPSSSILVKNNSVVEEGTQITSNIISQMGGLVRIEKIPNSIKIRILPGYIYYPKKKTNISKQADTLIPPGHLILGEFKSDNWVYPQPVASARRRKPSVSIRTVVEYNVPGDSPIRMPEIPKTEKDLGIQVFTYIFYRDGEVVEISDNTDIQLVQTCLVADWQESPPPPEGSYLSLTNIKISDSLSTFLQVNPMGLSNPFLSPETRAGEAPPQLALGGKLSPINLNSRDENKNKEFVGYRGTIHVVPQQGASFLILSPSNLFRNPLPPDPDGGVYGRGGAYSDNSGSGGMTVFRNNIDSKDPHSDSDAGSIWRGTAGPKGVLTDFGGFYPTTGGRGNKKLGLLGDSQNSPYSLLFSYSVSSNKVSFAEDPFVDESTDASGRRYWYSIDENESIFEYSPDLLVGGCFPRLIFPPSYFPGARILPINLGLLVSENACIYGGDICLQSGQIIAIHREYSPIRTAKPLLATEGATIHKNYGDIIGKGDTLITLLHDRSRSGDIIQGFPKVEQLLESRSTAFTLARIEDISDRWRRTITRLVGNPWSHFTSAGIGMEDCQLVPIDQIQKVHGSQGVQISDRHIEIIIRQLTSKVVTLEDGITNVFLPGELIESSQAQRMNRVLKESNFYEPVVLGMTKASLNTTSFISEASFQETTRVLARAAIRGRIDWLKGLKENVILGDLVPIGTGSQEVIRQLDVERNTEFYLAISDFNIFSREARDIPPHTYYGREPSSHHRLMIHEGLRQPLPGVNIGE</sequence>
<comment type="catalytic activity">
    <reaction evidence="6">
        <text>RNA(n) + a ribonucleoside 5'-triphosphate = RNA(n+1) + diphosphate</text>
        <dbReference type="Rhea" id="RHEA:21248"/>
        <dbReference type="Rhea" id="RHEA-COMP:14527"/>
        <dbReference type="Rhea" id="RHEA-COMP:17342"/>
        <dbReference type="ChEBI" id="CHEBI:33019"/>
        <dbReference type="ChEBI" id="CHEBI:61557"/>
        <dbReference type="ChEBI" id="CHEBI:140395"/>
        <dbReference type="EC" id="2.7.7.6"/>
    </reaction>
</comment>
<keyword evidence="4 6" id="KW-0548">Nucleotidyltransferase</keyword>
<reference evidence="10" key="1">
    <citation type="submission" date="2014-11" db="EMBL/GenBank/DDBJ databases">
        <title>An exploration of fern genomes.</title>
        <authorList>
            <person name="Marchant D.B."/>
            <person name="Der J.P."/>
            <person name="Sessa E.B."/>
            <person name="Wolf P.G."/>
        </authorList>
    </citation>
    <scope>NUCLEOTIDE SEQUENCE</scope>
</reference>
<dbReference type="InterPro" id="IPR012756">
    <property type="entry name" value="DNA-dir_RpoC2_beta_pp"/>
</dbReference>
<evidence type="ECO:0000313" key="10">
    <source>
        <dbReference type="EMBL" id="AJE61489.1"/>
    </source>
</evidence>
<dbReference type="InterPro" id="IPR007083">
    <property type="entry name" value="RNA_pol_Rpb1_4"/>
</dbReference>
<dbReference type="GO" id="GO:0000428">
    <property type="term" value="C:DNA-directed RNA polymerase complex"/>
    <property type="evidence" value="ECO:0007669"/>
    <property type="project" value="UniProtKB-KW"/>
</dbReference>
<feature type="domain" description="RNA polymerase Rpb1" evidence="8">
    <location>
        <begin position="172"/>
        <end position="374"/>
    </location>
</feature>
<organism evidence="10">
    <name type="scientific">Dipteris conjugata</name>
    <dbReference type="NCBI Taxonomy" id="32108"/>
    <lineage>
        <taxon>Eukaryota</taxon>
        <taxon>Viridiplantae</taxon>
        <taxon>Streptophyta</taxon>
        <taxon>Embryophyta</taxon>
        <taxon>Tracheophyta</taxon>
        <taxon>Polypodiopsida</taxon>
        <taxon>Polypodiidae</taxon>
        <taxon>Gleicheniales</taxon>
        <taxon>Dipteridaceae</taxon>
        <taxon>Dipteris</taxon>
    </lineage>
</organism>
<dbReference type="InterPro" id="IPR007081">
    <property type="entry name" value="RNA_pol_Rpb1_5"/>
</dbReference>
<evidence type="ECO:0000259" key="9">
    <source>
        <dbReference type="Pfam" id="PF05000"/>
    </source>
</evidence>
<proteinExistence type="inferred from homology"/>
<dbReference type="SUPFAM" id="SSF64484">
    <property type="entry name" value="beta and beta-prime subunits of DNA dependent RNA-polymerase"/>
    <property type="match status" value="1"/>
</dbReference>
<feature type="compositionally biased region" description="Basic and acidic residues" evidence="7">
    <location>
        <begin position="491"/>
        <end position="503"/>
    </location>
</feature>
<feature type="compositionally biased region" description="Polar residues" evidence="7">
    <location>
        <begin position="477"/>
        <end position="489"/>
    </location>
</feature>
<dbReference type="InterPro" id="IPR038120">
    <property type="entry name" value="Rpb1_funnel_sf"/>
</dbReference>
<keyword evidence="1 6" id="KW-0240">DNA-directed RNA polymerase</keyword>
<comment type="subcellular location">
    <subcellularLocation>
        <location evidence="6">Plastid</location>
        <location evidence="6">Chloroplast</location>
    </subcellularLocation>
</comment>
<comment type="subunit">
    <text evidence="6">In plastids the minimal PEP RNA polymerase catalytic core is composed of four subunits: alpha, beta, beta', and beta''. When a (nuclear-encoded) sigma factor is associated with the core the holoenzyme is formed, which can initiate transcription.</text>
</comment>
<reference evidence="11" key="2">
    <citation type="journal article" date="2018" name="Am. J. Bot.">
        <title>Order-level fern plastome phylogenomics: new insights from Hymenophyllales.</title>
        <authorList>
            <person name="Kuo L.Y."/>
            <person name="Qi X."/>
            <person name="Ma H."/>
            <person name="Li F.W."/>
        </authorList>
    </citation>
    <scope>NUCLEOTIDE SEQUENCE</scope>
</reference>
<gene>
    <name evidence="6 10" type="primary">rpoC2</name>
    <name evidence="10" type="ORF">PJ53_005</name>
</gene>
<dbReference type="EC" id="2.7.7.6" evidence="6"/>
<evidence type="ECO:0000256" key="1">
    <source>
        <dbReference type="ARBA" id="ARBA00022478"/>
    </source>
</evidence>
<dbReference type="Pfam" id="PF05000">
    <property type="entry name" value="RNA_pol_Rpb1_4"/>
    <property type="match status" value="1"/>
</dbReference>
<dbReference type="InterPro" id="IPR042102">
    <property type="entry name" value="RNA_pol_Rpb1_3_sf"/>
</dbReference>
<evidence type="ECO:0000256" key="6">
    <source>
        <dbReference type="HAMAP-Rule" id="MF_01324"/>
    </source>
</evidence>